<name>A0A9D1GWQ7_9ACTN</name>
<dbReference type="CDD" id="cd08436">
    <property type="entry name" value="PBP2_LTTR_like_3"/>
    <property type="match status" value="1"/>
</dbReference>
<dbReference type="GO" id="GO:0003700">
    <property type="term" value="F:DNA-binding transcription factor activity"/>
    <property type="evidence" value="ECO:0007669"/>
    <property type="project" value="InterPro"/>
</dbReference>
<accession>A0A9D1GWQ7</accession>
<evidence type="ECO:0000259" key="5">
    <source>
        <dbReference type="PROSITE" id="PS50931"/>
    </source>
</evidence>
<dbReference type="InterPro" id="IPR036388">
    <property type="entry name" value="WH-like_DNA-bd_sf"/>
</dbReference>
<evidence type="ECO:0000256" key="2">
    <source>
        <dbReference type="ARBA" id="ARBA00023015"/>
    </source>
</evidence>
<evidence type="ECO:0000313" key="7">
    <source>
        <dbReference type="Proteomes" id="UP000886842"/>
    </source>
</evidence>
<proteinExistence type="inferred from homology"/>
<dbReference type="GO" id="GO:0032993">
    <property type="term" value="C:protein-DNA complex"/>
    <property type="evidence" value="ECO:0007669"/>
    <property type="project" value="TreeGrafter"/>
</dbReference>
<dbReference type="Pfam" id="PF03466">
    <property type="entry name" value="LysR_substrate"/>
    <property type="match status" value="1"/>
</dbReference>
<protein>
    <submittedName>
        <fullName evidence="6">LysR family transcriptional regulator</fullName>
    </submittedName>
</protein>
<evidence type="ECO:0000313" key="6">
    <source>
        <dbReference type="EMBL" id="HIT74458.1"/>
    </source>
</evidence>
<dbReference type="PANTHER" id="PTHR30346:SF30">
    <property type="entry name" value="SMALL NEUTRAL PROTEASE REGULATORY PROTEIN"/>
    <property type="match status" value="1"/>
</dbReference>
<dbReference type="PRINTS" id="PR00039">
    <property type="entry name" value="HTHLYSR"/>
</dbReference>
<dbReference type="FunFam" id="1.10.10.10:FF:000001">
    <property type="entry name" value="LysR family transcriptional regulator"/>
    <property type="match status" value="1"/>
</dbReference>
<dbReference type="PANTHER" id="PTHR30346">
    <property type="entry name" value="TRANSCRIPTIONAL DUAL REGULATOR HCAR-RELATED"/>
    <property type="match status" value="1"/>
</dbReference>
<dbReference type="InterPro" id="IPR036390">
    <property type="entry name" value="WH_DNA-bd_sf"/>
</dbReference>
<dbReference type="InterPro" id="IPR005119">
    <property type="entry name" value="LysR_subst-bd"/>
</dbReference>
<reference evidence="6" key="1">
    <citation type="submission" date="2020-10" db="EMBL/GenBank/DDBJ databases">
        <authorList>
            <person name="Gilroy R."/>
        </authorList>
    </citation>
    <scope>NUCLEOTIDE SEQUENCE</scope>
    <source>
        <strain evidence="6">ChiGjej1B1-24693</strain>
    </source>
</reference>
<gene>
    <name evidence="6" type="ORF">IAA98_02615</name>
</gene>
<dbReference type="AlphaFoldDB" id="A0A9D1GWQ7"/>
<sequence length="294" mass="31820">MELQQLRYVIAVAEERNFTRAAARCFVVQSALSHQIKALERELGVILFARTSRRVELTAAGEAFLTAARQSVEAAERAVTDATAATTGHLTGELLIGMIPTVTVIDIPATLRDFRERHPGVQIRLRGGSSDEFLPQIRDGLLDVAVLGLAETSPPQRVASQILARERHVAVVGAEHRLASRRRLRLSELADETFVDFPAGGTGRIPTDAAFAAAGLHREVTFEASAPDMILDLVRHGLAVTLLPPAVVPVDPALRTIPVTGGPVRVTHLAWSDFNPSPTTLAFLELAQHHLDQT</sequence>
<keyword evidence="4" id="KW-0804">Transcription</keyword>
<dbReference type="Pfam" id="PF00126">
    <property type="entry name" value="HTH_1"/>
    <property type="match status" value="1"/>
</dbReference>
<dbReference type="Proteomes" id="UP000886842">
    <property type="component" value="Unassembled WGS sequence"/>
</dbReference>
<dbReference type="InterPro" id="IPR000847">
    <property type="entry name" value="LysR_HTH_N"/>
</dbReference>
<dbReference type="Gene3D" id="1.10.10.10">
    <property type="entry name" value="Winged helix-like DNA-binding domain superfamily/Winged helix DNA-binding domain"/>
    <property type="match status" value="1"/>
</dbReference>
<reference evidence="6" key="2">
    <citation type="journal article" date="2021" name="PeerJ">
        <title>Extensive microbial diversity within the chicken gut microbiome revealed by metagenomics and culture.</title>
        <authorList>
            <person name="Gilroy R."/>
            <person name="Ravi A."/>
            <person name="Getino M."/>
            <person name="Pursley I."/>
            <person name="Horton D.L."/>
            <person name="Alikhan N.F."/>
            <person name="Baker D."/>
            <person name="Gharbi K."/>
            <person name="Hall N."/>
            <person name="Watson M."/>
            <person name="Adriaenssens E.M."/>
            <person name="Foster-Nyarko E."/>
            <person name="Jarju S."/>
            <person name="Secka A."/>
            <person name="Antonio M."/>
            <person name="Oren A."/>
            <person name="Chaudhuri R.R."/>
            <person name="La Ragione R."/>
            <person name="Hildebrand F."/>
            <person name="Pallen M.J."/>
        </authorList>
    </citation>
    <scope>NUCLEOTIDE SEQUENCE</scope>
    <source>
        <strain evidence="6">ChiGjej1B1-24693</strain>
    </source>
</reference>
<evidence type="ECO:0000256" key="1">
    <source>
        <dbReference type="ARBA" id="ARBA00009437"/>
    </source>
</evidence>
<keyword evidence="2" id="KW-0805">Transcription regulation</keyword>
<evidence type="ECO:0000256" key="4">
    <source>
        <dbReference type="ARBA" id="ARBA00023163"/>
    </source>
</evidence>
<dbReference type="EMBL" id="DVLP01000074">
    <property type="protein sequence ID" value="HIT74458.1"/>
    <property type="molecule type" value="Genomic_DNA"/>
</dbReference>
<comment type="caution">
    <text evidence="6">The sequence shown here is derived from an EMBL/GenBank/DDBJ whole genome shotgun (WGS) entry which is preliminary data.</text>
</comment>
<organism evidence="6 7">
    <name type="scientific">Candidatus Avipropionibacterium avicola</name>
    <dbReference type="NCBI Taxonomy" id="2840701"/>
    <lineage>
        <taxon>Bacteria</taxon>
        <taxon>Bacillati</taxon>
        <taxon>Actinomycetota</taxon>
        <taxon>Actinomycetes</taxon>
        <taxon>Propionibacteriales</taxon>
        <taxon>Propionibacteriaceae</taxon>
        <taxon>Propionibacteriaceae incertae sedis</taxon>
        <taxon>Candidatus Avipropionibacterium</taxon>
    </lineage>
</organism>
<evidence type="ECO:0000256" key="3">
    <source>
        <dbReference type="ARBA" id="ARBA00023125"/>
    </source>
</evidence>
<dbReference type="SUPFAM" id="SSF53850">
    <property type="entry name" value="Periplasmic binding protein-like II"/>
    <property type="match status" value="1"/>
</dbReference>
<keyword evidence="3" id="KW-0238">DNA-binding</keyword>
<dbReference type="Gene3D" id="3.40.190.290">
    <property type="match status" value="1"/>
</dbReference>
<feature type="domain" description="HTH lysR-type" evidence="5">
    <location>
        <begin position="1"/>
        <end position="58"/>
    </location>
</feature>
<dbReference type="SUPFAM" id="SSF46785">
    <property type="entry name" value="Winged helix' DNA-binding domain"/>
    <property type="match status" value="1"/>
</dbReference>
<comment type="similarity">
    <text evidence="1">Belongs to the LysR transcriptional regulatory family.</text>
</comment>
<dbReference type="GO" id="GO:0003677">
    <property type="term" value="F:DNA binding"/>
    <property type="evidence" value="ECO:0007669"/>
    <property type="project" value="UniProtKB-KW"/>
</dbReference>
<dbReference type="PROSITE" id="PS50931">
    <property type="entry name" value="HTH_LYSR"/>
    <property type="match status" value="1"/>
</dbReference>